<dbReference type="PANTHER" id="PTHR42695:SF5">
    <property type="entry name" value="GLUTAMINE AMIDOTRANSFERASE YLR126C-RELATED"/>
    <property type="match status" value="1"/>
</dbReference>
<feature type="domain" description="Glutamine amidotransferase" evidence="1">
    <location>
        <begin position="53"/>
        <end position="200"/>
    </location>
</feature>
<reference evidence="2" key="1">
    <citation type="journal article" date="2020" name="Stud. Mycol.">
        <title>101 Dothideomycetes genomes: a test case for predicting lifestyles and emergence of pathogens.</title>
        <authorList>
            <person name="Haridas S."/>
            <person name="Albert R."/>
            <person name="Binder M."/>
            <person name="Bloem J."/>
            <person name="Labutti K."/>
            <person name="Salamov A."/>
            <person name="Andreopoulos B."/>
            <person name="Baker S."/>
            <person name="Barry K."/>
            <person name="Bills G."/>
            <person name="Bluhm B."/>
            <person name="Cannon C."/>
            <person name="Castanera R."/>
            <person name="Culley D."/>
            <person name="Daum C."/>
            <person name="Ezra D."/>
            <person name="Gonzalez J."/>
            <person name="Henrissat B."/>
            <person name="Kuo A."/>
            <person name="Liang C."/>
            <person name="Lipzen A."/>
            <person name="Lutzoni F."/>
            <person name="Magnuson J."/>
            <person name="Mondo S."/>
            <person name="Nolan M."/>
            <person name="Ohm R."/>
            <person name="Pangilinan J."/>
            <person name="Park H.-J."/>
            <person name="Ramirez L."/>
            <person name="Alfaro M."/>
            <person name="Sun H."/>
            <person name="Tritt A."/>
            <person name="Yoshinaga Y."/>
            <person name="Zwiers L.-H."/>
            <person name="Turgeon B."/>
            <person name="Goodwin S."/>
            <person name="Spatafora J."/>
            <person name="Crous P."/>
            <person name="Grigoriev I."/>
        </authorList>
    </citation>
    <scope>NUCLEOTIDE SEQUENCE</scope>
    <source>
        <strain evidence="2">CBS 121410</strain>
    </source>
</reference>
<dbReference type="SUPFAM" id="SSF52317">
    <property type="entry name" value="Class I glutamine amidotransferase-like"/>
    <property type="match status" value="1"/>
</dbReference>
<dbReference type="GO" id="GO:0005829">
    <property type="term" value="C:cytosol"/>
    <property type="evidence" value="ECO:0007669"/>
    <property type="project" value="TreeGrafter"/>
</dbReference>
<evidence type="ECO:0000259" key="1">
    <source>
        <dbReference type="Pfam" id="PF00117"/>
    </source>
</evidence>
<name>A0A9P4HRQ1_9PEZI</name>
<organism evidence="2 3">
    <name type="scientific">Saccharata proteae CBS 121410</name>
    <dbReference type="NCBI Taxonomy" id="1314787"/>
    <lineage>
        <taxon>Eukaryota</taxon>
        <taxon>Fungi</taxon>
        <taxon>Dikarya</taxon>
        <taxon>Ascomycota</taxon>
        <taxon>Pezizomycotina</taxon>
        <taxon>Dothideomycetes</taxon>
        <taxon>Dothideomycetes incertae sedis</taxon>
        <taxon>Botryosphaeriales</taxon>
        <taxon>Saccharataceae</taxon>
        <taxon>Saccharata</taxon>
    </lineage>
</organism>
<dbReference type="OrthoDB" id="92161at2759"/>
<sequence>MLTSKFPNLRVAILVNTHRSASFEQSTRSSFIETLAAVAPLAKVDFFDPIEAHDYPIAQSYDAIILSGGTADIITPEPWVLKLLEFVRQTVASSKTKLVGICWGHQAINVALGGRIAEMEERGEKPELGIRTVQLTEEGAAFFPFTDGEKAFDMHQFHRLEVVEPAPGLIPLVNHNQSFKSADNRILTFQGHPEMNAKLAQAILAEAPTYTKGMTETDLEEVRADMERREDGSLVFERIVAWVEEA</sequence>
<dbReference type="InterPro" id="IPR044992">
    <property type="entry name" value="ChyE-like"/>
</dbReference>
<keyword evidence="3" id="KW-1185">Reference proteome</keyword>
<gene>
    <name evidence="2" type="ORF">K490DRAFT_47065</name>
</gene>
<proteinExistence type="predicted"/>
<dbReference type="GO" id="GO:0005634">
    <property type="term" value="C:nucleus"/>
    <property type="evidence" value="ECO:0007669"/>
    <property type="project" value="TreeGrafter"/>
</dbReference>
<dbReference type="Gene3D" id="3.40.50.880">
    <property type="match status" value="1"/>
</dbReference>
<dbReference type="EMBL" id="ML978732">
    <property type="protein sequence ID" value="KAF2085211.1"/>
    <property type="molecule type" value="Genomic_DNA"/>
</dbReference>
<evidence type="ECO:0000313" key="2">
    <source>
        <dbReference type="EMBL" id="KAF2085211.1"/>
    </source>
</evidence>
<dbReference type="AlphaFoldDB" id="A0A9P4HRQ1"/>
<dbReference type="CDD" id="cd01741">
    <property type="entry name" value="GATase1_1"/>
    <property type="match status" value="1"/>
</dbReference>
<keyword evidence="2" id="KW-0315">Glutamine amidotransferase</keyword>
<accession>A0A9P4HRQ1</accession>
<dbReference type="InterPro" id="IPR017926">
    <property type="entry name" value="GATASE"/>
</dbReference>
<comment type="caution">
    <text evidence="2">The sequence shown here is derived from an EMBL/GenBank/DDBJ whole genome shotgun (WGS) entry which is preliminary data.</text>
</comment>
<protein>
    <submittedName>
        <fullName evidence="2">Copper/iron-regulated glutamine amidotransferase</fullName>
    </submittedName>
</protein>
<dbReference type="PROSITE" id="PS51273">
    <property type="entry name" value="GATASE_TYPE_1"/>
    <property type="match status" value="1"/>
</dbReference>
<dbReference type="PANTHER" id="PTHR42695">
    <property type="entry name" value="GLUTAMINE AMIDOTRANSFERASE YLR126C-RELATED"/>
    <property type="match status" value="1"/>
</dbReference>
<dbReference type="InterPro" id="IPR029062">
    <property type="entry name" value="Class_I_gatase-like"/>
</dbReference>
<evidence type="ECO:0000313" key="3">
    <source>
        <dbReference type="Proteomes" id="UP000799776"/>
    </source>
</evidence>
<dbReference type="Pfam" id="PF00117">
    <property type="entry name" value="GATase"/>
    <property type="match status" value="1"/>
</dbReference>
<dbReference type="Proteomes" id="UP000799776">
    <property type="component" value="Unassembled WGS sequence"/>
</dbReference>